<dbReference type="Pfam" id="PF05730">
    <property type="entry name" value="CFEM"/>
    <property type="match status" value="1"/>
</dbReference>
<dbReference type="InterPro" id="IPR008427">
    <property type="entry name" value="Extracellular_membr_CFEM_dom"/>
</dbReference>
<feature type="domain" description="Rhodopsin" evidence="17">
    <location>
        <begin position="145"/>
        <end position="384"/>
    </location>
</feature>
<keyword evidence="6" id="KW-0336">GPI-anchor</keyword>
<feature type="transmembrane region" description="Helical" evidence="14">
    <location>
        <begin position="202"/>
        <end position="229"/>
    </location>
</feature>
<keyword evidence="11" id="KW-1015">Disulfide bond</keyword>
<dbReference type="PANTHER" id="PTHR33048">
    <property type="entry name" value="PTH11-LIKE INTEGRAL MEMBRANE PROTEIN (AFU_ORTHOLOGUE AFUA_5G11245)"/>
    <property type="match status" value="1"/>
</dbReference>
<feature type="transmembrane region" description="Helical" evidence="14">
    <location>
        <begin position="241"/>
        <end position="264"/>
    </location>
</feature>
<dbReference type="Proteomes" id="UP000799436">
    <property type="component" value="Unassembled WGS sequence"/>
</dbReference>
<feature type="chain" id="PRO_5026096045" evidence="15">
    <location>
        <begin position="26"/>
        <end position="498"/>
    </location>
</feature>
<evidence type="ECO:0000256" key="12">
    <source>
        <dbReference type="ARBA" id="ARBA00023288"/>
    </source>
</evidence>
<feature type="transmembrane region" description="Helical" evidence="14">
    <location>
        <begin position="361"/>
        <end position="382"/>
    </location>
</feature>
<evidence type="ECO:0000256" key="13">
    <source>
        <dbReference type="ARBA" id="ARBA00038359"/>
    </source>
</evidence>
<feature type="transmembrane region" description="Helical" evidence="14">
    <location>
        <begin position="319"/>
        <end position="341"/>
    </location>
</feature>
<feature type="signal peptide" evidence="15">
    <location>
        <begin position="1"/>
        <end position="25"/>
    </location>
</feature>
<evidence type="ECO:0000256" key="1">
    <source>
        <dbReference type="ARBA" id="ARBA00004141"/>
    </source>
</evidence>
<keyword evidence="10 14" id="KW-0472">Membrane</keyword>
<keyword evidence="9 14" id="KW-1133">Transmembrane helix</keyword>
<feature type="transmembrane region" description="Helical" evidence="14">
    <location>
        <begin position="131"/>
        <end position="149"/>
    </location>
</feature>
<protein>
    <submittedName>
        <fullName evidence="18">Uncharacterized protein</fullName>
    </submittedName>
</protein>
<evidence type="ECO:0000259" key="16">
    <source>
        <dbReference type="Pfam" id="PF05730"/>
    </source>
</evidence>
<feature type="transmembrane region" description="Helical" evidence="14">
    <location>
        <begin position="161"/>
        <end position="182"/>
    </location>
</feature>
<name>A0A6G1LB35_9PEZI</name>
<evidence type="ECO:0000256" key="2">
    <source>
        <dbReference type="ARBA" id="ARBA00004589"/>
    </source>
</evidence>
<evidence type="ECO:0000256" key="4">
    <source>
        <dbReference type="ARBA" id="ARBA00010031"/>
    </source>
</evidence>
<dbReference type="AlphaFoldDB" id="A0A6G1LB35"/>
<evidence type="ECO:0000256" key="6">
    <source>
        <dbReference type="ARBA" id="ARBA00022622"/>
    </source>
</evidence>
<dbReference type="OrthoDB" id="444631at2759"/>
<accession>A0A6G1LB35</accession>
<evidence type="ECO:0000256" key="11">
    <source>
        <dbReference type="ARBA" id="ARBA00023157"/>
    </source>
</evidence>
<gene>
    <name evidence="18" type="ORF">EJ03DRAFT_88753</name>
</gene>
<feature type="transmembrane region" description="Helical" evidence="14">
    <location>
        <begin position="284"/>
        <end position="307"/>
    </location>
</feature>
<comment type="similarity">
    <text evidence="13">Belongs to the SAT4 family.</text>
</comment>
<keyword evidence="7 14" id="KW-0812">Transmembrane</keyword>
<keyword evidence="19" id="KW-1185">Reference proteome</keyword>
<organism evidence="18 19">
    <name type="scientific">Teratosphaeria nubilosa</name>
    <dbReference type="NCBI Taxonomy" id="161662"/>
    <lineage>
        <taxon>Eukaryota</taxon>
        <taxon>Fungi</taxon>
        <taxon>Dikarya</taxon>
        <taxon>Ascomycota</taxon>
        <taxon>Pezizomycotina</taxon>
        <taxon>Dothideomycetes</taxon>
        <taxon>Dothideomycetidae</taxon>
        <taxon>Mycosphaerellales</taxon>
        <taxon>Teratosphaeriaceae</taxon>
        <taxon>Teratosphaeria</taxon>
    </lineage>
</organism>
<keyword evidence="6" id="KW-0325">Glycoprotein</keyword>
<dbReference type="GO" id="GO:0098552">
    <property type="term" value="C:side of membrane"/>
    <property type="evidence" value="ECO:0007669"/>
    <property type="project" value="UniProtKB-KW"/>
</dbReference>
<evidence type="ECO:0000256" key="7">
    <source>
        <dbReference type="ARBA" id="ARBA00022692"/>
    </source>
</evidence>
<dbReference type="EMBL" id="ML995831">
    <property type="protein sequence ID" value="KAF2769802.1"/>
    <property type="molecule type" value="Genomic_DNA"/>
</dbReference>
<keyword evidence="5" id="KW-0964">Secreted</keyword>
<evidence type="ECO:0000313" key="19">
    <source>
        <dbReference type="Proteomes" id="UP000799436"/>
    </source>
</evidence>
<evidence type="ECO:0000256" key="8">
    <source>
        <dbReference type="ARBA" id="ARBA00022729"/>
    </source>
</evidence>
<comment type="subcellular location">
    <subcellularLocation>
        <location evidence="2">Membrane</location>
        <topology evidence="2">Lipid-anchor</topology>
        <topology evidence="2">GPI-anchor</topology>
    </subcellularLocation>
    <subcellularLocation>
        <location evidence="1">Membrane</location>
        <topology evidence="1">Multi-pass membrane protein</topology>
    </subcellularLocation>
    <subcellularLocation>
        <location evidence="3">Secreted</location>
    </subcellularLocation>
</comment>
<evidence type="ECO:0000313" key="18">
    <source>
        <dbReference type="EMBL" id="KAF2769802.1"/>
    </source>
</evidence>
<evidence type="ECO:0000256" key="15">
    <source>
        <dbReference type="SAM" id="SignalP"/>
    </source>
</evidence>
<reference evidence="18" key="1">
    <citation type="journal article" date="2020" name="Stud. Mycol.">
        <title>101 Dothideomycetes genomes: a test case for predicting lifestyles and emergence of pathogens.</title>
        <authorList>
            <person name="Haridas S."/>
            <person name="Albert R."/>
            <person name="Binder M."/>
            <person name="Bloem J."/>
            <person name="Labutti K."/>
            <person name="Salamov A."/>
            <person name="Andreopoulos B."/>
            <person name="Baker S."/>
            <person name="Barry K."/>
            <person name="Bills G."/>
            <person name="Bluhm B."/>
            <person name="Cannon C."/>
            <person name="Castanera R."/>
            <person name="Culley D."/>
            <person name="Daum C."/>
            <person name="Ezra D."/>
            <person name="Gonzalez J."/>
            <person name="Henrissat B."/>
            <person name="Kuo A."/>
            <person name="Liang C."/>
            <person name="Lipzen A."/>
            <person name="Lutzoni F."/>
            <person name="Magnuson J."/>
            <person name="Mondo S."/>
            <person name="Nolan M."/>
            <person name="Ohm R."/>
            <person name="Pangilinan J."/>
            <person name="Park H.-J."/>
            <person name="Ramirez L."/>
            <person name="Alfaro M."/>
            <person name="Sun H."/>
            <person name="Tritt A."/>
            <person name="Yoshinaga Y."/>
            <person name="Zwiers L.-H."/>
            <person name="Turgeon B."/>
            <person name="Goodwin S."/>
            <person name="Spatafora J."/>
            <person name="Crous P."/>
            <person name="Grigoriev I."/>
        </authorList>
    </citation>
    <scope>NUCLEOTIDE SEQUENCE</scope>
    <source>
        <strain evidence="18">CBS 116005</strain>
    </source>
</reference>
<keyword evidence="12" id="KW-0449">Lipoprotein</keyword>
<evidence type="ECO:0000256" key="3">
    <source>
        <dbReference type="ARBA" id="ARBA00004613"/>
    </source>
</evidence>
<dbReference type="PANTHER" id="PTHR33048:SF47">
    <property type="entry name" value="INTEGRAL MEMBRANE PROTEIN-RELATED"/>
    <property type="match status" value="1"/>
</dbReference>
<dbReference type="InterPro" id="IPR049326">
    <property type="entry name" value="Rhodopsin_dom_fungi"/>
</dbReference>
<comment type="similarity">
    <text evidence="4">Belongs to the RBT5 family.</text>
</comment>
<evidence type="ECO:0000259" key="17">
    <source>
        <dbReference type="Pfam" id="PF20684"/>
    </source>
</evidence>
<evidence type="ECO:0000256" key="10">
    <source>
        <dbReference type="ARBA" id="ARBA00023136"/>
    </source>
</evidence>
<evidence type="ECO:0000256" key="5">
    <source>
        <dbReference type="ARBA" id="ARBA00022525"/>
    </source>
</evidence>
<proteinExistence type="inferred from homology"/>
<dbReference type="Pfam" id="PF20684">
    <property type="entry name" value="Fung_rhodopsin"/>
    <property type="match status" value="1"/>
</dbReference>
<evidence type="ECO:0000256" key="9">
    <source>
        <dbReference type="ARBA" id="ARBA00022989"/>
    </source>
</evidence>
<keyword evidence="8 15" id="KW-0732">Signal</keyword>
<dbReference type="GO" id="GO:0005576">
    <property type="term" value="C:extracellular region"/>
    <property type="evidence" value="ECO:0007669"/>
    <property type="project" value="UniProtKB-SubCell"/>
</dbReference>
<dbReference type="InterPro" id="IPR052337">
    <property type="entry name" value="SAT4-like"/>
</dbReference>
<sequence length="498" mass="55767">MRPHSFSRSAIAATLLCCCFRYSFAHSVAGAWPTVSSGLVGSADLEGRRGWRGRRGGDECIRHCSSSVEESVSSCQLENTKCLCEDKKYIHAARSCVVVNCTLHDVTVWEKERARTCELPVRDRSGTVMSIEWFFGSIAIMAVTMRLVARETTVAGQGWDDAMVLFSLALMIFMAILQTLMVENGYGKDIWGVPYKSIEKFMLYQWICDMIYVPQVITMKMSIILLYLRIFPAGVSRNFRILCWASMAGGVFFIITAVFLLAFACHPIRLAWTQLYQGHEKQCIPYPAIFYLAFSANLVSDLVTFIMPVPILLSTRKMFITSFMFLLGILITMACSVRLAWVHSFVYSTNFTHDHVGFDLMSFLEHALGIVFACIPTASRLIRKSYRDVKSRLSAMPTSFSFSPRITAGSASKESQVISANTCSQVSRGAIVVNQTFSQKCSRRSEAEELDDELELVGFGTSDWRADRDEMAYRVTKAEYKTPSLVESVVGAPETLPS</sequence>
<feature type="domain" description="CFEM" evidence="16">
    <location>
        <begin position="58"/>
        <end position="117"/>
    </location>
</feature>
<evidence type="ECO:0000256" key="14">
    <source>
        <dbReference type="SAM" id="Phobius"/>
    </source>
</evidence>